<reference evidence="2" key="1">
    <citation type="submission" date="2015-03" db="EMBL/GenBank/DDBJ databases">
        <title>Wuchereria bancrofti Genome Sequencing Papua New Guinea Strain.</title>
        <authorList>
            <person name="Small S.T."/>
            <person name="Serre D."/>
            <person name="Zimmerman P.A."/>
        </authorList>
    </citation>
    <scope>NUCLEOTIDE SEQUENCE [LARGE SCALE GENOMIC DNA]</scope>
    <source>
        <strain evidence="2">pt0022</strain>
    </source>
</reference>
<reference evidence="3" key="3">
    <citation type="submission" date="2024-02" db="UniProtKB">
        <authorList>
            <consortium name="WormBaseParasite"/>
        </authorList>
    </citation>
    <scope>IDENTIFICATION</scope>
    <source>
        <strain evidence="3">pt0022</strain>
    </source>
</reference>
<accession>A0AAF5PI43</accession>
<organism evidence="2 3">
    <name type="scientific">Wuchereria bancrofti</name>
    <dbReference type="NCBI Taxonomy" id="6293"/>
    <lineage>
        <taxon>Eukaryota</taxon>
        <taxon>Metazoa</taxon>
        <taxon>Ecdysozoa</taxon>
        <taxon>Nematoda</taxon>
        <taxon>Chromadorea</taxon>
        <taxon>Rhabditida</taxon>
        <taxon>Spirurina</taxon>
        <taxon>Spiruromorpha</taxon>
        <taxon>Filarioidea</taxon>
        <taxon>Onchocercidae</taxon>
        <taxon>Wuchereria</taxon>
    </lineage>
</organism>
<dbReference type="Proteomes" id="UP000093561">
    <property type="component" value="Unassembled WGS sequence"/>
</dbReference>
<evidence type="ECO:0000256" key="1">
    <source>
        <dbReference type="SAM" id="MobiDB-lite"/>
    </source>
</evidence>
<evidence type="ECO:0000313" key="3">
    <source>
        <dbReference type="WBParaSite" id="mrna-Wban_01015"/>
    </source>
</evidence>
<feature type="compositionally biased region" description="Low complexity" evidence="1">
    <location>
        <begin position="326"/>
        <end position="337"/>
    </location>
</feature>
<reference evidence="2" key="2">
    <citation type="journal article" date="2016" name="Mol. Ecol.">
        <title>Population genomics of the filarial nematode parasite Wuchereria bancrofti from mosquitoes.</title>
        <authorList>
            <person name="Small S.T."/>
            <person name="Reimer L.J."/>
            <person name="Tisch D.J."/>
            <person name="King C.L."/>
            <person name="Christensen B.M."/>
            <person name="Siba P.M."/>
            <person name="Kazura J.W."/>
            <person name="Serre D."/>
            <person name="Zimmerman P.A."/>
        </authorList>
    </citation>
    <scope>NUCLEOTIDE SEQUENCE</scope>
    <source>
        <strain evidence="2">pt0022</strain>
    </source>
</reference>
<proteinExistence type="predicted"/>
<feature type="region of interest" description="Disordered" evidence="1">
    <location>
        <begin position="324"/>
        <end position="350"/>
    </location>
</feature>
<dbReference type="WBParaSite" id="mrna-Wban_01015">
    <property type="protein sequence ID" value="mrna-Wban_01015"/>
    <property type="gene ID" value="Wban_01015"/>
</dbReference>
<dbReference type="AlphaFoldDB" id="A0AAF5PI43"/>
<name>A0AAF5PI43_WUCBA</name>
<sequence length="485" mass="55450">MSGSGIFWRVYELLLEKSLMDDMDLEMVEEYYLKSEGKSLISSRSVSCFSVISVVIASGFCASYQVLGLLVCPTLFIGLLETTKWFCYYVVSSYINISADFNAVFHRIIAAIRSREVAFFGLRKKFDMNATLCLRPLRLELLKALRCDVQCHVRMSKNLHRCGDSEKLFCEMFTFELSRLALESDIYEEFLQLSALKELWQLLFLLRSEYLRLFLLHVSRPSHRLILTVLNLFHETLLLRNIKARLVRNLEFINYRDCCVAKNKIRKFSPFLSTTEKILAHLGFASEILSGNEISEKENFLFVAEILKKAIELCAVETHIEQEDTNLSNMSSNSSISGGTDEPQSSADEMPVEEVYEGFPLVSEEKQKDIFLRSWQESNSNESVARSVVMELKSRLVERIKELDTAKTPKIDHAQGMATAEDGFQEIPITDGSYDVDRYELNIFSSISKSNGRLQSPMKLDLKQAISFIKLAPSVDFINDPENES</sequence>
<protein>
    <submittedName>
        <fullName evidence="3">Vezatin</fullName>
    </submittedName>
</protein>
<evidence type="ECO:0000313" key="2">
    <source>
        <dbReference type="Proteomes" id="UP000093561"/>
    </source>
</evidence>